<sequence length="248" mass="27838">MLHAHFAEHQSKSHINRRQFTSCRTAWVMSCLHQDNVNCHMCHIRMSLKAQTHFHTTCNVWVITPHCATQQFSMLILVHEKTSAHCLHSYAPTPPPDETLILAPHLRPHHSLRFRTPPHLLLGLQSLCCCGALKLCLQRHPQPPFRLLAPAQHASDAAYHSYACSALPKCLRRSLPSLCLWSAFLTCLQCRLHTLVWCPPKMPQMLLTILKLGVPSDMPPMPLAVPSQHASKAPPHLPDPNAPAAPSR</sequence>
<feature type="region of interest" description="Disordered" evidence="1">
    <location>
        <begin position="221"/>
        <end position="248"/>
    </location>
</feature>
<proteinExistence type="predicted"/>
<comment type="caution">
    <text evidence="2">The sequence shown here is derived from an EMBL/GenBank/DDBJ whole genome shotgun (WGS) entry which is preliminary data.</text>
</comment>
<keyword evidence="3" id="KW-1185">Reference proteome</keyword>
<dbReference type="Proteomes" id="UP000765509">
    <property type="component" value="Unassembled WGS sequence"/>
</dbReference>
<evidence type="ECO:0000313" key="3">
    <source>
        <dbReference type="Proteomes" id="UP000765509"/>
    </source>
</evidence>
<feature type="compositionally biased region" description="Pro residues" evidence="1">
    <location>
        <begin position="235"/>
        <end position="248"/>
    </location>
</feature>
<gene>
    <name evidence="2" type="ORF">O181_005477</name>
</gene>
<dbReference type="AlphaFoldDB" id="A0A9Q3GGQ1"/>
<evidence type="ECO:0000313" key="2">
    <source>
        <dbReference type="EMBL" id="MBW0465762.1"/>
    </source>
</evidence>
<organism evidence="2 3">
    <name type="scientific">Austropuccinia psidii MF-1</name>
    <dbReference type="NCBI Taxonomy" id="1389203"/>
    <lineage>
        <taxon>Eukaryota</taxon>
        <taxon>Fungi</taxon>
        <taxon>Dikarya</taxon>
        <taxon>Basidiomycota</taxon>
        <taxon>Pucciniomycotina</taxon>
        <taxon>Pucciniomycetes</taxon>
        <taxon>Pucciniales</taxon>
        <taxon>Sphaerophragmiaceae</taxon>
        <taxon>Austropuccinia</taxon>
    </lineage>
</organism>
<dbReference type="EMBL" id="AVOT02001120">
    <property type="protein sequence ID" value="MBW0465762.1"/>
    <property type="molecule type" value="Genomic_DNA"/>
</dbReference>
<reference evidence="2" key="1">
    <citation type="submission" date="2021-03" db="EMBL/GenBank/DDBJ databases">
        <title>Draft genome sequence of rust myrtle Austropuccinia psidii MF-1, a brazilian biotype.</title>
        <authorList>
            <person name="Quecine M.C."/>
            <person name="Pachon D.M.R."/>
            <person name="Bonatelli M.L."/>
            <person name="Correr F.H."/>
            <person name="Franceschini L.M."/>
            <person name="Leite T.F."/>
            <person name="Margarido G.R.A."/>
            <person name="Almeida C.A."/>
            <person name="Ferrarezi J.A."/>
            <person name="Labate C.A."/>
        </authorList>
    </citation>
    <scope>NUCLEOTIDE SEQUENCE</scope>
    <source>
        <strain evidence="2">MF-1</strain>
    </source>
</reference>
<accession>A0A9Q3GGQ1</accession>
<protein>
    <submittedName>
        <fullName evidence="2">Uncharacterized protein</fullName>
    </submittedName>
</protein>
<name>A0A9Q3GGQ1_9BASI</name>
<evidence type="ECO:0000256" key="1">
    <source>
        <dbReference type="SAM" id="MobiDB-lite"/>
    </source>
</evidence>